<evidence type="ECO:0000313" key="2">
    <source>
        <dbReference type="Proteomes" id="UP000193431"/>
    </source>
</evidence>
<dbReference type="STRING" id="331648.BST97_11175"/>
<dbReference type="OrthoDB" id="1144146at2"/>
<organism evidence="1 2">
    <name type="scientific">Nonlabens spongiae</name>
    <dbReference type="NCBI Taxonomy" id="331648"/>
    <lineage>
        <taxon>Bacteria</taxon>
        <taxon>Pseudomonadati</taxon>
        <taxon>Bacteroidota</taxon>
        <taxon>Flavobacteriia</taxon>
        <taxon>Flavobacteriales</taxon>
        <taxon>Flavobacteriaceae</taxon>
        <taxon>Nonlabens</taxon>
    </lineage>
</organism>
<dbReference type="RefSeq" id="WP_085767308.1">
    <property type="nucleotide sequence ID" value="NZ_CP019344.1"/>
</dbReference>
<reference evidence="1 2" key="1">
    <citation type="submission" date="2016-11" db="EMBL/GenBank/DDBJ databases">
        <title>Trade-off between light-utilization and light-protection in marine flavobacteria.</title>
        <authorList>
            <person name="Kumagai Y."/>
        </authorList>
    </citation>
    <scope>NUCLEOTIDE SEQUENCE [LARGE SCALE GENOMIC DNA]</scope>
    <source>
        <strain evidence="1 2">JCM 13191</strain>
    </source>
</reference>
<proteinExistence type="predicted"/>
<name>A0A1W6MLN4_9FLAO</name>
<dbReference type="AlphaFoldDB" id="A0A1W6MLN4"/>
<gene>
    <name evidence="1" type="ORF">BST97_11175</name>
</gene>
<accession>A0A1W6MLN4</accession>
<keyword evidence="2" id="KW-1185">Reference proteome</keyword>
<protein>
    <submittedName>
        <fullName evidence="1">Uncharacterized protein</fullName>
    </submittedName>
</protein>
<dbReference type="Proteomes" id="UP000193431">
    <property type="component" value="Chromosome"/>
</dbReference>
<dbReference type="EMBL" id="CP019344">
    <property type="protein sequence ID" value="ARN78503.1"/>
    <property type="molecule type" value="Genomic_DNA"/>
</dbReference>
<sequence>MKKEASIIIHKLKTAIDPKKQLMEIWREINEYDQKDKDETLNDLDDYRQECMAKGEEDFGEMLEKIITDIRIGVEPPKFKNVPKQF</sequence>
<evidence type="ECO:0000313" key="1">
    <source>
        <dbReference type="EMBL" id="ARN78503.1"/>
    </source>
</evidence>